<comment type="subcellular location">
    <subcellularLocation>
        <location evidence="1">Cytoplasm</location>
    </subcellularLocation>
    <subcellularLocation>
        <location evidence="1">Nucleus</location>
    </subcellularLocation>
</comment>
<keyword evidence="4" id="KW-1185">Reference proteome</keyword>
<reference evidence="3" key="1">
    <citation type="submission" date="2006-10" db="EMBL/GenBank/DDBJ databases">
        <authorList>
            <person name="Amadeo P."/>
            <person name="Zhao Q."/>
            <person name="Wortman J."/>
            <person name="Fraser-Liggett C."/>
            <person name="Carlton J."/>
        </authorList>
    </citation>
    <scope>NUCLEOTIDE SEQUENCE</scope>
    <source>
        <strain evidence="3">G3</strain>
    </source>
</reference>
<dbReference type="InterPro" id="IPR032710">
    <property type="entry name" value="NTF2-like_dom_sf"/>
</dbReference>
<gene>
    <name evidence="3" type="ORF">TVAG_055990</name>
</gene>
<dbReference type="Proteomes" id="UP000001542">
    <property type="component" value="Unassembled WGS sequence"/>
</dbReference>
<keyword evidence="1" id="KW-0653">Protein transport</keyword>
<protein>
    <recommendedName>
        <fullName evidence="1">Nuclear transport factor 2</fullName>
        <shortName evidence="1">NTF-2</shortName>
    </recommendedName>
</protein>
<evidence type="ECO:0000313" key="4">
    <source>
        <dbReference type="Proteomes" id="UP000001542"/>
    </source>
</evidence>
<dbReference type="Pfam" id="PF02136">
    <property type="entry name" value="NTF2"/>
    <property type="match status" value="1"/>
</dbReference>
<keyword evidence="1" id="KW-0963">Cytoplasm</keyword>
<dbReference type="SUPFAM" id="SSF54427">
    <property type="entry name" value="NTF2-like"/>
    <property type="match status" value="1"/>
</dbReference>
<dbReference type="GO" id="GO:0005737">
    <property type="term" value="C:cytoplasm"/>
    <property type="evidence" value="ECO:0007669"/>
    <property type="project" value="UniProtKB-SubCell"/>
</dbReference>
<comment type="function">
    <text evidence="1">Has a role in nuclear-cytoplasmic transport of proteins and mRNAs.</text>
</comment>
<dbReference type="InParanoid" id="A2EL52"/>
<evidence type="ECO:0000313" key="3">
    <source>
        <dbReference type="EMBL" id="EAY06605.1"/>
    </source>
</evidence>
<evidence type="ECO:0000256" key="1">
    <source>
        <dbReference type="RuleBase" id="RU369002"/>
    </source>
</evidence>
<dbReference type="VEuPathDB" id="TrichDB:TVAGG3_0217220"/>
<dbReference type="GO" id="GO:0015031">
    <property type="term" value="P:protein transport"/>
    <property type="evidence" value="ECO:0007669"/>
    <property type="project" value="UniProtKB-KW"/>
</dbReference>
<dbReference type="FunFam" id="3.10.450.50:FF:000061">
    <property type="entry name" value="Uncharacterized protein"/>
    <property type="match status" value="1"/>
</dbReference>
<sequence>MTESVADTASAAVAQKIVMDYFMSIMTDRENVPVFYARDAVLSWENQNYNGQQQIKELFSKLPEQVTFKISGYDVQPVIRTDLLTTVIVFGTYQVSGFKLQDFHSVFYVYVRRNEGIAYIKYQVFTTF</sequence>
<organism evidence="3 4">
    <name type="scientific">Trichomonas vaginalis (strain ATCC PRA-98 / G3)</name>
    <dbReference type="NCBI Taxonomy" id="412133"/>
    <lineage>
        <taxon>Eukaryota</taxon>
        <taxon>Metamonada</taxon>
        <taxon>Parabasalia</taxon>
        <taxon>Trichomonadida</taxon>
        <taxon>Trichomonadidae</taxon>
        <taxon>Trichomonas</taxon>
    </lineage>
</organism>
<name>A2EL52_TRIV3</name>
<dbReference type="FunCoup" id="A2EL52">
    <property type="interactions" value="174"/>
</dbReference>
<dbReference type="InterPro" id="IPR002075">
    <property type="entry name" value="NTF2_dom"/>
</dbReference>
<dbReference type="PANTHER" id="PTHR12612">
    <property type="entry name" value="NUCLEAR TRANSPORT FACTOR 2"/>
    <property type="match status" value="1"/>
</dbReference>
<dbReference type="VEuPathDB" id="TrichDB:TVAG_055990"/>
<dbReference type="RefSeq" id="XP_001318828.1">
    <property type="nucleotide sequence ID" value="XM_001318793.1"/>
</dbReference>
<proteinExistence type="predicted"/>
<dbReference type="GO" id="GO:0051028">
    <property type="term" value="P:mRNA transport"/>
    <property type="evidence" value="ECO:0007669"/>
    <property type="project" value="UniProtKB-UniRule"/>
</dbReference>
<dbReference type="InterPro" id="IPR045875">
    <property type="entry name" value="NTF2"/>
</dbReference>
<dbReference type="InterPro" id="IPR018222">
    <property type="entry name" value="Nuclear_transport_factor_2_euk"/>
</dbReference>
<dbReference type="OrthoDB" id="6507044at2759"/>
<dbReference type="KEGG" id="tva:4764484"/>
<reference evidence="3" key="2">
    <citation type="journal article" date="2007" name="Science">
        <title>Draft genome sequence of the sexually transmitted pathogen Trichomonas vaginalis.</title>
        <authorList>
            <person name="Carlton J.M."/>
            <person name="Hirt R.P."/>
            <person name="Silva J.C."/>
            <person name="Delcher A.L."/>
            <person name="Schatz M."/>
            <person name="Zhao Q."/>
            <person name="Wortman J.R."/>
            <person name="Bidwell S.L."/>
            <person name="Alsmark U.C.M."/>
            <person name="Besteiro S."/>
            <person name="Sicheritz-Ponten T."/>
            <person name="Noel C.J."/>
            <person name="Dacks J.B."/>
            <person name="Foster P.G."/>
            <person name="Simillion C."/>
            <person name="Van de Peer Y."/>
            <person name="Miranda-Saavedra D."/>
            <person name="Barton G.J."/>
            <person name="Westrop G.D."/>
            <person name="Mueller S."/>
            <person name="Dessi D."/>
            <person name="Fiori P.L."/>
            <person name="Ren Q."/>
            <person name="Paulsen I."/>
            <person name="Zhang H."/>
            <person name="Bastida-Corcuera F.D."/>
            <person name="Simoes-Barbosa A."/>
            <person name="Brown M.T."/>
            <person name="Hayes R.D."/>
            <person name="Mukherjee M."/>
            <person name="Okumura C.Y."/>
            <person name="Schneider R."/>
            <person name="Smith A.J."/>
            <person name="Vanacova S."/>
            <person name="Villalvazo M."/>
            <person name="Haas B.J."/>
            <person name="Pertea M."/>
            <person name="Feldblyum T.V."/>
            <person name="Utterback T.R."/>
            <person name="Shu C.L."/>
            <person name="Osoegawa K."/>
            <person name="de Jong P.J."/>
            <person name="Hrdy I."/>
            <person name="Horvathova L."/>
            <person name="Zubacova Z."/>
            <person name="Dolezal P."/>
            <person name="Malik S.B."/>
            <person name="Logsdon J.M. Jr."/>
            <person name="Henze K."/>
            <person name="Gupta A."/>
            <person name="Wang C.C."/>
            <person name="Dunne R.L."/>
            <person name="Upcroft J.A."/>
            <person name="Upcroft P."/>
            <person name="White O."/>
            <person name="Salzberg S.L."/>
            <person name="Tang P."/>
            <person name="Chiu C.-H."/>
            <person name="Lee Y.-S."/>
            <person name="Embley T.M."/>
            <person name="Coombs G.H."/>
            <person name="Mottram J.C."/>
            <person name="Tachezy J."/>
            <person name="Fraser-Liggett C.M."/>
            <person name="Johnson P.J."/>
        </authorList>
    </citation>
    <scope>NUCLEOTIDE SEQUENCE [LARGE SCALE GENOMIC DNA]</scope>
    <source>
        <strain evidence="3">G3</strain>
    </source>
</reference>
<dbReference type="GO" id="GO:0006913">
    <property type="term" value="P:nucleocytoplasmic transport"/>
    <property type="evidence" value="ECO:0000318"/>
    <property type="project" value="GO_Central"/>
</dbReference>
<dbReference type="AlphaFoldDB" id="A2EL52"/>
<keyword evidence="1" id="KW-0539">Nucleus</keyword>
<keyword evidence="1" id="KW-0813">Transport</keyword>
<dbReference type="PROSITE" id="PS50177">
    <property type="entry name" value="NTF2_DOMAIN"/>
    <property type="match status" value="1"/>
</dbReference>
<feature type="domain" description="NTF2" evidence="2">
    <location>
        <begin position="13"/>
        <end position="127"/>
    </location>
</feature>
<dbReference type="EMBL" id="DS113419">
    <property type="protein sequence ID" value="EAY06605.1"/>
    <property type="molecule type" value="Genomic_DNA"/>
</dbReference>
<accession>A2EL52</accession>
<evidence type="ECO:0000259" key="2">
    <source>
        <dbReference type="PROSITE" id="PS50177"/>
    </source>
</evidence>
<dbReference type="Gene3D" id="3.10.450.50">
    <property type="match status" value="1"/>
</dbReference>
<dbReference type="STRING" id="5722.A2EL52"/>
<dbReference type="GO" id="GO:0044613">
    <property type="term" value="C:nuclear pore central transport channel"/>
    <property type="evidence" value="ECO:0000318"/>
    <property type="project" value="GO_Central"/>
</dbReference>
<dbReference type="SMR" id="A2EL52"/>